<dbReference type="Pfam" id="PF09357">
    <property type="entry name" value="RteC"/>
    <property type="match status" value="1"/>
</dbReference>
<keyword evidence="2" id="KW-1185">Reference proteome</keyword>
<protein>
    <submittedName>
        <fullName evidence="1">RteC protein</fullName>
    </submittedName>
</protein>
<dbReference type="AlphaFoldDB" id="A0A2P8D0Q6"/>
<organism evidence="1 2">
    <name type="scientific">Taibaiella chishuiensis</name>
    <dbReference type="NCBI Taxonomy" id="1434707"/>
    <lineage>
        <taxon>Bacteria</taxon>
        <taxon>Pseudomonadati</taxon>
        <taxon>Bacteroidota</taxon>
        <taxon>Chitinophagia</taxon>
        <taxon>Chitinophagales</taxon>
        <taxon>Chitinophagaceae</taxon>
        <taxon>Taibaiella</taxon>
    </lineage>
</organism>
<dbReference type="RefSeq" id="WP_106524064.1">
    <property type="nucleotide sequence ID" value="NZ_PYGD01000007.1"/>
</dbReference>
<sequence length="279" mass="32768">MINYTRSLLATMEKEIHEITINAENAIIRSEQSYRSAVLTIRKLNEFIADYNFKDSKEEISFFKEVKPQFVKEAIYFKELYYLESDKPMGRKKILRKYYIGIQSKVYQYLERNKSLYNYYKSDKTYNDIQFFKRSETDISFHPTNAVELDDRFTTVHSLKLSKLLAYEALMDHTLGALILVSKKNRVASTKQAQAGHLTWTDTKAALVELIYAIIAKGSVNFGKVEIKQLVSAIEQTFNVNLGNFYRVFMDLSIRKKDRTPYLRDANRLLLQYMDDKLQ</sequence>
<evidence type="ECO:0000313" key="2">
    <source>
        <dbReference type="Proteomes" id="UP000240572"/>
    </source>
</evidence>
<dbReference type="EMBL" id="PYGD01000007">
    <property type="protein sequence ID" value="PSK90794.1"/>
    <property type="molecule type" value="Genomic_DNA"/>
</dbReference>
<gene>
    <name evidence="1" type="ORF">B0I18_107206</name>
</gene>
<accession>A0A2P8D0Q6</accession>
<comment type="caution">
    <text evidence="1">The sequence shown here is derived from an EMBL/GenBank/DDBJ whole genome shotgun (WGS) entry which is preliminary data.</text>
</comment>
<evidence type="ECO:0000313" key="1">
    <source>
        <dbReference type="EMBL" id="PSK90794.1"/>
    </source>
</evidence>
<dbReference type="InterPro" id="IPR018534">
    <property type="entry name" value="Tet_reg_excision_RteC"/>
</dbReference>
<name>A0A2P8D0Q6_9BACT</name>
<dbReference type="OrthoDB" id="790983at2"/>
<proteinExistence type="predicted"/>
<dbReference type="Proteomes" id="UP000240572">
    <property type="component" value="Unassembled WGS sequence"/>
</dbReference>
<reference evidence="1 2" key="1">
    <citation type="submission" date="2018-03" db="EMBL/GenBank/DDBJ databases">
        <title>Genomic Encyclopedia of Type Strains, Phase III (KMG-III): the genomes of soil and plant-associated and newly described type strains.</title>
        <authorList>
            <person name="Whitman W."/>
        </authorList>
    </citation>
    <scope>NUCLEOTIDE SEQUENCE [LARGE SCALE GENOMIC DNA]</scope>
    <source>
        <strain evidence="1 2">CGMCC 1.12700</strain>
    </source>
</reference>